<evidence type="ECO:0000259" key="8">
    <source>
        <dbReference type="Pfam" id="PF01694"/>
    </source>
</evidence>
<evidence type="ECO:0000256" key="6">
    <source>
        <dbReference type="RuleBase" id="RU362115"/>
    </source>
</evidence>
<gene>
    <name evidence="9" type="ORF">AXF42_Ash016307</name>
</gene>
<evidence type="ECO:0000256" key="5">
    <source>
        <dbReference type="ARBA" id="ARBA00023136"/>
    </source>
</evidence>
<keyword evidence="6" id="KW-0378">Hydrolase</keyword>
<dbReference type="InterPro" id="IPR022764">
    <property type="entry name" value="Peptidase_S54_rhomboid_dom"/>
</dbReference>
<dbReference type="EC" id="3.4.21.105" evidence="6"/>
<name>A0A2H9ZXC8_9ASPA</name>
<protein>
    <recommendedName>
        <fullName evidence="6">RHOMBOID-like protein</fullName>
        <ecNumber evidence="6">3.4.21.105</ecNumber>
    </recommendedName>
</protein>
<keyword evidence="5 6" id="KW-0472">Membrane</keyword>
<dbReference type="PANTHER" id="PTHR22936:SF75">
    <property type="entry name" value="RHOMBOID-LIKE PROTEIN 8"/>
    <property type="match status" value="1"/>
</dbReference>
<feature type="region of interest" description="Disordered" evidence="7">
    <location>
        <begin position="1"/>
        <end position="56"/>
    </location>
</feature>
<dbReference type="InterPro" id="IPR035952">
    <property type="entry name" value="Rhomboid-like_sf"/>
</dbReference>
<dbReference type="InterPro" id="IPR002610">
    <property type="entry name" value="Peptidase_S54_rhomboid-like"/>
</dbReference>
<dbReference type="EMBL" id="KZ453008">
    <property type="protein sequence ID" value="PKA47960.1"/>
    <property type="molecule type" value="Genomic_DNA"/>
</dbReference>
<feature type="compositionally biased region" description="Basic and acidic residues" evidence="7">
    <location>
        <begin position="24"/>
        <end position="40"/>
    </location>
</feature>
<feature type="transmembrane region" description="Helical" evidence="6">
    <location>
        <begin position="183"/>
        <end position="201"/>
    </location>
</feature>
<dbReference type="STRING" id="1088818.A0A2H9ZXC8"/>
<keyword evidence="3 6" id="KW-0812">Transmembrane</keyword>
<keyword evidence="6" id="KW-0720">Serine protease</keyword>
<evidence type="ECO:0000256" key="1">
    <source>
        <dbReference type="ARBA" id="ARBA00004141"/>
    </source>
</evidence>
<dbReference type="GO" id="GO:0016020">
    <property type="term" value="C:membrane"/>
    <property type="evidence" value="ECO:0007669"/>
    <property type="project" value="UniProtKB-SubCell"/>
</dbReference>
<feature type="transmembrane region" description="Helical" evidence="6">
    <location>
        <begin position="263"/>
        <end position="279"/>
    </location>
</feature>
<comment type="function">
    <text evidence="6">Serine protease involved in intramembrane proteolysis.</text>
</comment>
<accession>A0A2H9ZXC8</accession>
<evidence type="ECO:0000256" key="3">
    <source>
        <dbReference type="ARBA" id="ARBA00022692"/>
    </source>
</evidence>
<evidence type="ECO:0000313" key="10">
    <source>
        <dbReference type="Proteomes" id="UP000236161"/>
    </source>
</evidence>
<evidence type="ECO:0000256" key="4">
    <source>
        <dbReference type="ARBA" id="ARBA00022989"/>
    </source>
</evidence>
<feature type="compositionally biased region" description="Pro residues" evidence="7">
    <location>
        <begin position="11"/>
        <end position="23"/>
    </location>
</feature>
<evidence type="ECO:0000256" key="2">
    <source>
        <dbReference type="ARBA" id="ARBA00009045"/>
    </source>
</evidence>
<comment type="similarity">
    <text evidence="2 6">Belongs to the peptidase S54 family.</text>
</comment>
<dbReference type="SUPFAM" id="SSF144091">
    <property type="entry name" value="Rhomboid-like"/>
    <property type="match status" value="1"/>
</dbReference>
<feature type="transmembrane region" description="Helical" evidence="6">
    <location>
        <begin position="70"/>
        <end position="89"/>
    </location>
</feature>
<evidence type="ECO:0000313" key="9">
    <source>
        <dbReference type="EMBL" id="PKA47960.1"/>
    </source>
</evidence>
<keyword evidence="6" id="KW-0645">Protease</keyword>
<feature type="compositionally biased region" description="Low complexity" evidence="7">
    <location>
        <begin position="1"/>
        <end position="10"/>
    </location>
</feature>
<feature type="transmembrane region" description="Helical" evidence="6">
    <location>
        <begin position="237"/>
        <end position="257"/>
    </location>
</feature>
<sequence>MTQSNSVSRNPVPPPPASPPPPAMEKDALAAGKDDVRLDLDATPEESGGDSDDHRLPFFGRRHRGSENTWAISLFVVLHLVAFVATMVVNNCPEKSAGDCSLRSLGRFSFQPLAENPLLGPSSSTLTKMGALQQTLFLQHRQRWRVLSCLLLHAGFIHLIVNLSCVILIGIHLEQDFGSLRAVVIYLFSAFQGSLVSANFVQHVPAVASSAALFGLLGATLSNFIRNWHIYSAKFRAVVVLSLITIINFAMGFLPYIDNVANIGGFVSGILLGLALLFNPQLSELERRKGLFDYDLNSSVKLRQKLDKPLLRIIALLILIFILAGGAVAVLLGADVTERCVWCRYIDCLPTKLWTCNRKANPCKAFMKGGKLNITCTADHRFRMYPFANISDERIGDLCSIVCS</sequence>
<reference evidence="9 10" key="1">
    <citation type="journal article" date="2017" name="Nature">
        <title>The Apostasia genome and the evolution of orchids.</title>
        <authorList>
            <person name="Zhang G.Q."/>
            <person name="Liu K.W."/>
            <person name="Li Z."/>
            <person name="Lohaus R."/>
            <person name="Hsiao Y.Y."/>
            <person name="Niu S.C."/>
            <person name="Wang J.Y."/>
            <person name="Lin Y.C."/>
            <person name="Xu Q."/>
            <person name="Chen L.J."/>
            <person name="Yoshida K."/>
            <person name="Fujiwara S."/>
            <person name="Wang Z.W."/>
            <person name="Zhang Y.Q."/>
            <person name="Mitsuda N."/>
            <person name="Wang M."/>
            <person name="Liu G.H."/>
            <person name="Pecoraro L."/>
            <person name="Huang H.X."/>
            <person name="Xiao X.J."/>
            <person name="Lin M."/>
            <person name="Wu X.Y."/>
            <person name="Wu W.L."/>
            <person name="Chen Y.Y."/>
            <person name="Chang S.B."/>
            <person name="Sakamoto S."/>
            <person name="Ohme-Takagi M."/>
            <person name="Yagi M."/>
            <person name="Zeng S.J."/>
            <person name="Shen C.Y."/>
            <person name="Yeh C.M."/>
            <person name="Luo Y.B."/>
            <person name="Tsai W.C."/>
            <person name="Van de Peer Y."/>
            <person name="Liu Z.J."/>
        </authorList>
    </citation>
    <scope>NUCLEOTIDE SEQUENCE [LARGE SCALE GENOMIC DNA]</scope>
    <source>
        <strain evidence="10">cv. Shenzhen</strain>
        <tissue evidence="9">Stem</tissue>
    </source>
</reference>
<evidence type="ECO:0000256" key="7">
    <source>
        <dbReference type="SAM" id="MobiDB-lite"/>
    </source>
</evidence>
<dbReference type="PANTHER" id="PTHR22936">
    <property type="entry name" value="RHOMBOID-RELATED"/>
    <property type="match status" value="1"/>
</dbReference>
<feature type="domain" description="Peptidase S54 rhomboid" evidence="8">
    <location>
        <begin position="141"/>
        <end position="276"/>
    </location>
</feature>
<proteinExistence type="inferred from homology"/>
<keyword evidence="4 6" id="KW-1133">Transmembrane helix</keyword>
<dbReference type="Gene3D" id="1.20.1540.10">
    <property type="entry name" value="Rhomboid-like"/>
    <property type="match status" value="1"/>
</dbReference>
<feature type="transmembrane region" description="Helical" evidence="6">
    <location>
        <begin position="207"/>
        <end position="225"/>
    </location>
</feature>
<dbReference type="OrthoDB" id="418595at2759"/>
<comment type="subcellular location">
    <subcellularLocation>
        <location evidence="1 6">Membrane</location>
        <topology evidence="1 6">Multi-pass membrane protein</topology>
    </subcellularLocation>
</comment>
<organism evidence="9 10">
    <name type="scientific">Apostasia shenzhenica</name>
    <dbReference type="NCBI Taxonomy" id="1088818"/>
    <lineage>
        <taxon>Eukaryota</taxon>
        <taxon>Viridiplantae</taxon>
        <taxon>Streptophyta</taxon>
        <taxon>Embryophyta</taxon>
        <taxon>Tracheophyta</taxon>
        <taxon>Spermatophyta</taxon>
        <taxon>Magnoliopsida</taxon>
        <taxon>Liliopsida</taxon>
        <taxon>Asparagales</taxon>
        <taxon>Orchidaceae</taxon>
        <taxon>Apostasioideae</taxon>
        <taxon>Apostasia</taxon>
    </lineage>
</organism>
<dbReference type="GO" id="GO:0006508">
    <property type="term" value="P:proteolysis"/>
    <property type="evidence" value="ECO:0007669"/>
    <property type="project" value="UniProtKB-KW"/>
</dbReference>
<dbReference type="Pfam" id="PF01694">
    <property type="entry name" value="Rhomboid"/>
    <property type="match status" value="1"/>
</dbReference>
<comment type="catalytic activity">
    <reaction evidence="6">
        <text>Cleaves type-1 transmembrane domains using a catalytic dyad composed of serine and histidine that are contributed by different transmembrane domains.</text>
        <dbReference type="EC" id="3.4.21.105"/>
    </reaction>
</comment>
<feature type="transmembrane region" description="Helical" evidence="6">
    <location>
        <begin position="310"/>
        <end position="334"/>
    </location>
</feature>
<dbReference type="GO" id="GO:0004252">
    <property type="term" value="F:serine-type endopeptidase activity"/>
    <property type="evidence" value="ECO:0007669"/>
    <property type="project" value="InterPro"/>
</dbReference>
<dbReference type="Proteomes" id="UP000236161">
    <property type="component" value="Unassembled WGS sequence"/>
</dbReference>
<feature type="transmembrane region" description="Helical" evidence="6">
    <location>
        <begin position="150"/>
        <end position="171"/>
    </location>
</feature>
<keyword evidence="10" id="KW-1185">Reference proteome</keyword>
<dbReference type="AlphaFoldDB" id="A0A2H9ZXC8"/>